<sequence length="183" mass="21071">MDIIDFNKPNSVKKVKVVKKIVTQAPIINKQQQNKEFYNKALEKIIELLKENNPSLATQNNIQLEKPQIDRLGTKKTLWKNFEAICIQMNREAQHVSQYLLIEMGTEGSLADEKLIIKGRYTSTQIETLIKKYLQEYVLCSLCMSSATTLIRDVESRLYSKECKNCKATKTVATLKISNKKQK</sequence>
<dbReference type="PANTHER" id="PTHR23001:SF3">
    <property type="entry name" value="EUKARYOTIC TRANSLATION INITIATION FACTOR 2 SUBUNIT 2"/>
    <property type="match status" value="1"/>
</dbReference>
<reference evidence="5" key="1">
    <citation type="submission" date="2021-01" db="EMBL/GenBank/DDBJ databases">
        <authorList>
            <consortium name="Genoscope - CEA"/>
            <person name="William W."/>
        </authorList>
    </citation>
    <scope>NUCLEOTIDE SEQUENCE</scope>
</reference>
<evidence type="ECO:0000313" key="6">
    <source>
        <dbReference type="Proteomes" id="UP000688137"/>
    </source>
</evidence>
<keyword evidence="6" id="KW-1185">Reference proteome</keyword>
<dbReference type="GO" id="GO:0031369">
    <property type="term" value="F:translation initiation factor binding"/>
    <property type="evidence" value="ECO:0007669"/>
    <property type="project" value="TreeGrafter"/>
</dbReference>
<dbReference type="AlphaFoldDB" id="A0A8S1NJA2"/>
<organism evidence="5 6">
    <name type="scientific">Paramecium primaurelia</name>
    <dbReference type="NCBI Taxonomy" id="5886"/>
    <lineage>
        <taxon>Eukaryota</taxon>
        <taxon>Sar</taxon>
        <taxon>Alveolata</taxon>
        <taxon>Ciliophora</taxon>
        <taxon>Intramacronucleata</taxon>
        <taxon>Oligohymenophorea</taxon>
        <taxon>Peniculida</taxon>
        <taxon>Parameciidae</taxon>
        <taxon>Paramecium</taxon>
    </lineage>
</organism>
<feature type="domain" description="Translation initiation factor IF2/IF5" evidence="4">
    <location>
        <begin position="59"/>
        <end position="169"/>
    </location>
</feature>
<dbReference type="GO" id="GO:0005850">
    <property type="term" value="C:eukaryotic translation initiation factor 2 complex"/>
    <property type="evidence" value="ECO:0007669"/>
    <property type="project" value="TreeGrafter"/>
</dbReference>
<dbReference type="InterPro" id="IPR045196">
    <property type="entry name" value="IF2/IF5"/>
</dbReference>
<dbReference type="GO" id="GO:0003743">
    <property type="term" value="F:translation initiation factor activity"/>
    <property type="evidence" value="ECO:0007669"/>
    <property type="project" value="UniProtKB-KW"/>
</dbReference>
<dbReference type="InterPro" id="IPR002735">
    <property type="entry name" value="Transl_init_fac_IF2/IF5_dom"/>
</dbReference>
<dbReference type="SMART" id="SM00653">
    <property type="entry name" value="eIF2B_5"/>
    <property type="match status" value="1"/>
</dbReference>
<dbReference type="GO" id="GO:0003729">
    <property type="term" value="F:mRNA binding"/>
    <property type="evidence" value="ECO:0007669"/>
    <property type="project" value="TreeGrafter"/>
</dbReference>
<accession>A0A8S1NJA2</accession>
<keyword evidence="3" id="KW-0648">Protein biosynthesis</keyword>
<evidence type="ECO:0000256" key="1">
    <source>
        <dbReference type="ARBA" id="ARBA00010397"/>
    </source>
</evidence>
<comment type="similarity">
    <text evidence="1">Belongs to the eIF-2-beta/eIF-5 family.</text>
</comment>
<evidence type="ECO:0000313" key="5">
    <source>
        <dbReference type="EMBL" id="CAD8090261.1"/>
    </source>
</evidence>
<dbReference type="PANTHER" id="PTHR23001">
    <property type="entry name" value="EUKARYOTIC TRANSLATION INITIATION FACTOR"/>
    <property type="match status" value="1"/>
</dbReference>
<comment type="caution">
    <text evidence="5">The sequence shown here is derived from an EMBL/GenBank/DDBJ whole genome shotgun (WGS) entry which is preliminary data.</text>
</comment>
<keyword evidence="2" id="KW-0396">Initiation factor</keyword>
<proteinExistence type="inferred from homology"/>
<gene>
    <name evidence="5" type="ORF">PPRIM_AZ9-3.1.T0850178</name>
</gene>
<dbReference type="GO" id="GO:0001731">
    <property type="term" value="P:formation of translation preinitiation complex"/>
    <property type="evidence" value="ECO:0007669"/>
    <property type="project" value="TreeGrafter"/>
</dbReference>
<dbReference type="Pfam" id="PF01873">
    <property type="entry name" value="eIF-5_eIF-2B"/>
    <property type="match status" value="1"/>
</dbReference>
<dbReference type="FunFam" id="3.30.30.170:FF:000001">
    <property type="entry name" value="Eukaryotic translation initiation factor 2 subunit"/>
    <property type="match status" value="1"/>
</dbReference>
<name>A0A8S1NJA2_PARPR</name>
<dbReference type="Proteomes" id="UP000688137">
    <property type="component" value="Unassembled WGS sequence"/>
</dbReference>
<evidence type="ECO:0000259" key="4">
    <source>
        <dbReference type="SMART" id="SM00653"/>
    </source>
</evidence>
<dbReference type="EMBL" id="CAJJDM010000088">
    <property type="protein sequence ID" value="CAD8090261.1"/>
    <property type="molecule type" value="Genomic_DNA"/>
</dbReference>
<protein>
    <recommendedName>
        <fullName evidence="4">Translation initiation factor IF2/IF5 domain-containing protein</fullName>
    </recommendedName>
</protein>
<evidence type="ECO:0000256" key="3">
    <source>
        <dbReference type="ARBA" id="ARBA00022917"/>
    </source>
</evidence>
<evidence type="ECO:0000256" key="2">
    <source>
        <dbReference type="ARBA" id="ARBA00022540"/>
    </source>
</evidence>